<protein>
    <submittedName>
        <fullName evidence="1">Uncharacterized protein</fullName>
    </submittedName>
</protein>
<gene>
    <name evidence="1" type="ORF">DSM3645_03003</name>
</gene>
<organism evidence="1 2">
    <name type="scientific">Blastopirellula marina DSM 3645</name>
    <dbReference type="NCBI Taxonomy" id="314230"/>
    <lineage>
        <taxon>Bacteria</taxon>
        <taxon>Pseudomonadati</taxon>
        <taxon>Planctomycetota</taxon>
        <taxon>Planctomycetia</taxon>
        <taxon>Pirellulales</taxon>
        <taxon>Pirellulaceae</taxon>
        <taxon>Blastopirellula</taxon>
    </lineage>
</organism>
<accession>A3ZVR4</accession>
<comment type="caution">
    <text evidence="1">The sequence shown here is derived from an EMBL/GenBank/DDBJ whole genome shotgun (WGS) entry which is preliminary data.</text>
</comment>
<reference evidence="1 2" key="1">
    <citation type="submission" date="2006-02" db="EMBL/GenBank/DDBJ databases">
        <authorList>
            <person name="Amann R."/>
            <person name="Ferriera S."/>
            <person name="Johnson J."/>
            <person name="Kravitz S."/>
            <person name="Halpern A."/>
            <person name="Remington K."/>
            <person name="Beeson K."/>
            <person name="Tran B."/>
            <person name="Rogers Y.-H."/>
            <person name="Friedman R."/>
            <person name="Venter J.C."/>
        </authorList>
    </citation>
    <scope>NUCLEOTIDE SEQUENCE [LARGE SCALE GENOMIC DNA]</scope>
    <source>
        <strain evidence="1 2">DSM 3645</strain>
    </source>
</reference>
<evidence type="ECO:0000313" key="2">
    <source>
        <dbReference type="Proteomes" id="UP000004358"/>
    </source>
</evidence>
<dbReference type="AlphaFoldDB" id="A3ZVR4"/>
<sequence length="43" mass="4780">MAISDVPAYLRMTTGLGMRPRRLRHDGQPATIRQVRLGGFVIA</sequence>
<dbReference type="EMBL" id="AANZ01000014">
    <property type="protein sequence ID" value="EAQ79410.1"/>
    <property type="molecule type" value="Genomic_DNA"/>
</dbReference>
<name>A3ZVR4_9BACT</name>
<evidence type="ECO:0000313" key="1">
    <source>
        <dbReference type="EMBL" id="EAQ79410.1"/>
    </source>
</evidence>
<proteinExistence type="predicted"/>
<dbReference type="STRING" id="314230.DSM3645_03003"/>
<dbReference type="Proteomes" id="UP000004358">
    <property type="component" value="Unassembled WGS sequence"/>
</dbReference>
<dbReference type="HOGENOM" id="CLU_3230374_0_0_0"/>